<dbReference type="AlphaFoldDB" id="A0AAV3R645"/>
<accession>A0AAV3R645</accession>
<feature type="domain" description="C2H2-type" evidence="3">
    <location>
        <begin position="76"/>
        <end position="103"/>
    </location>
</feature>
<dbReference type="PANTHER" id="PTHR36055:SF1">
    <property type="entry name" value="C2H2-LIKE ZINC FINGER PROTEIN"/>
    <property type="match status" value="1"/>
</dbReference>
<dbReference type="EMBL" id="BAABME010006994">
    <property type="protein sequence ID" value="GAA0169842.1"/>
    <property type="molecule type" value="Genomic_DNA"/>
</dbReference>
<feature type="region of interest" description="Disordered" evidence="2">
    <location>
        <begin position="280"/>
        <end position="301"/>
    </location>
</feature>
<keyword evidence="5" id="KW-1185">Reference proteome</keyword>
<gene>
    <name evidence="4" type="ORF">LIER_24231</name>
</gene>
<dbReference type="InterPro" id="IPR013087">
    <property type="entry name" value="Znf_C2H2_type"/>
</dbReference>
<sequence length="678" mass="75594">MQVAKLGASGAPNAMKSDEGNDSLDTFIHQTMGKESLLSFSRTGDSPVQWIQLLNSFDQPDLLGWPLITPMKIQLQKCEKCSGEFCSPINYRRHIRMHRRRSRSLNVDKESHKSRDLLGSFWDNLSLEDAKNVASFEDISLKEISGSSVVIALANALRKPGVWTMPQPYVKAGSVLLEIVQAKYFRLPISSQELFIILDDASERTFLCAGTAESVQKFIIDGGAEEALEMRNLVASVSLLFEQKLVRAWLANKDAESLRCQKLLVEEEEAAEKRRSQLLERRKQKQLRQQEQKSREQSNCRSIDNIADSADSCTDSVGGAEISVSQVSFDNHEDIPSDLNSLLEPSQLSNKAIVEARSDFSSNQVNDDFVHNSESWMEMENGHPPATANGWQVPKSRSQRSGRNCFYVRQNLQTFKVEPFQKQGLLKDRNVVNSGKVWTRKSKSKISDASSEINLQKIETNNIGNSNSELLIGSISVPVRSTSAKKYATEGASNACSMDLASSKEDNSPKEILKSNSTQAEIDQTTSRFISICPTKRSESPVQSGNQYSVDIVASEKVEDTSCVSRETCLQSCPTDMDNCGKISHLQRYYQPQGMLFSSDTAKAFLAQRWKDAISAHHVKLVLSHEAPRSPDGQNDSETQLASIEASVAPIDENTKAKFRRKAEKGTTKTKYILKQKL</sequence>
<comment type="caution">
    <text evidence="4">The sequence shown here is derived from an EMBL/GenBank/DDBJ whole genome shotgun (WGS) entry which is preliminary data.</text>
</comment>
<reference evidence="4 5" key="1">
    <citation type="submission" date="2024-01" db="EMBL/GenBank/DDBJ databases">
        <title>The complete chloroplast genome sequence of Lithospermum erythrorhizon: insights into the phylogenetic relationship among Boraginaceae species and the maternal lineages of purple gromwells.</title>
        <authorList>
            <person name="Okada T."/>
            <person name="Watanabe K."/>
        </authorList>
    </citation>
    <scope>NUCLEOTIDE SEQUENCE [LARGE SCALE GENOMIC DNA]</scope>
</reference>
<feature type="region of interest" description="Disordered" evidence="2">
    <location>
        <begin position="625"/>
        <end position="647"/>
    </location>
</feature>
<evidence type="ECO:0000313" key="4">
    <source>
        <dbReference type="EMBL" id="GAA0169842.1"/>
    </source>
</evidence>
<feature type="region of interest" description="Disordered" evidence="2">
    <location>
        <begin position="1"/>
        <end position="22"/>
    </location>
</feature>
<feature type="compositionally biased region" description="Polar residues" evidence="2">
    <location>
        <begin position="632"/>
        <end position="642"/>
    </location>
</feature>
<keyword evidence="1" id="KW-0863">Zinc-finger</keyword>
<dbReference type="PROSITE" id="PS00028">
    <property type="entry name" value="ZINC_FINGER_C2H2_1"/>
    <property type="match status" value="1"/>
</dbReference>
<keyword evidence="1" id="KW-0479">Metal-binding</keyword>
<dbReference type="Proteomes" id="UP001454036">
    <property type="component" value="Unassembled WGS sequence"/>
</dbReference>
<evidence type="ECO:0000256" key="2">
    <source>
        <dbReference type="SAM" id="MobiDB-lite"/>
    </source>
</evidence>
<evidence type="ECO:0000313" key="5">
    <source>
        <dbReference type="Proteomes" id="UP001454036"/>
    </source>
</evidence>
<feature type="compositionally biased region" description="Basic and acidic residues" evidence="2">
    <location>
        <begin position="288"/>
        <end position="298"/>
    </location>
</feature>
<organism evidence="4 5">
    <name type="scientific">Lithospermum erythrorhizon</name>
    <name type="common">Purple gromwell</name>
    <name type="synonym">Lithospermum officinale var. erythrorhizon</name>
    <dbReference type="NCBI Taxonomy" id="34254"/>
    <lineage>
        <taxon>Eukaryota</taxon>
        <taxon>Viridiplantae</taxon>
        <taxon>Streptophyta</taxon>
        <taxon>Embryophyta</taxon>
        <taxon>Tracheophyta</taxon>
        <taxon>Spermatophyta</taxon>
        <taxon>Magnoliopsida</taxon>
        <taxon>eudicotyledons</taxon>
        <taxon>Gunneridae</taxon>
        <taxon>Pentapetalae</taxon>
        <taxon>asterids</taxon>
        <taxon>lamiids</taxon>
        <taxon>Boraginales</taxon>
        <taxon>Boraginaceae</taxon>
        <taxon>Boraginoideae</taxon>
        <taxon>Lithospermeae</taxon>
        <taxon>Lithospermum</taxon>
    </lineage>
</organism>
<evidence type="ECO:0000256" key="1">
    <source>
        <dbReference type="PROSITE-ProRule" id="PRU00042"/>
    </source>
</evidence>
<evidence type="ECO:0000259" key="3">
    <source>
        <dbReference type="PROSITE" id="PS50157"/>
    </source>
</evidence>
<keyword evidence="1" id="KW-0862">Zinc</keyword>
<protein>
    <submittedName>
        <fullName evidence="4">C2H2 zinc finger transcription factor</fullName>
    </submittedName>
</protein>
<dbReference type="PROSITE" id="PS50157">
    <property type="entry name" value="ZINC_FINGER_C2H2_2"/>
    <property type="match status" value="1"/>
</dbReference>
<proteinExistence type="predicted"/>
<dbReference type="PANTHER" id="PTHR36055">
    <property type="entry name" value="C2H2-LIKE ZINC FINGER PROTEIN"/>
    <property type="match status" value="1"/>
</dbReference>
<dbReference type="GO" id="GO:0008270">
    <property type="term" value="F:zinc ion binding"/>
    <property type="evidence" value="ECO:0007669"/>
    <property type="project" value="UniProtKB-KW"/>
</dbReference>
<name>A0AAV3R645_LITER</name>